<dbReference type="eggNOG" id="COG4803">
    <property type="taxonomic scope" value="Bacteria"/>
</dbReference>
<dbReference type="Proteomes" id="UP000001784">
    <property type="component" value="Chromosome"/>
</dbReference>
<gene>
    <name evidence="2" type="ordered locus">Sfum_1480</name>
</gene>
<evidence type="ECO:0000313" key="3">
    <source>
        <dbReference type="Proteomes" id="UP000001784"/>
    </source>
</evidence>
<feature type="transmembrane region" description="Helical" evidence="1">
    <location>
        <begin position="196"/>
        <end position="221"/>
    </location>
</feature>
<dbReference type="InterPro" id="IPR009200">
    <property type="entry name" value="DUF1269_membrane"/>
</dbReference>
<dbReference type="STRING" id="335543.Sfum_1480"/>
<dbReference type="InParanoid" id="A0LIB7"/>
<evidence type="ECO:0000313" key="2">
    <source>
        <dbReference type="EMBL" id="ABK17169.1"/>
    </source>
</evidence>
<keyword evidence="3" id="KW-1185">Reference proteome</keyword>
<dbReference type="RefSeq" id="WP_011698340.1">
    <property type="nucleotide sequence ID" value="NC_008554.1"/>
</dbReference>
<keyword evidence="1" id="KW-1133">Transmembrane helix</keyword>
<keyword evidence="1" id="KW-0812">Transmembrane</keyword>
<name>A0LIB7_SYNFM</name>
<evidence type="ECO:0000256" key="1">
    <source>
        <dbReference type="SAM" id="Phobius"/>
    </source>
</evidence>
<sequence length="301" mass="33231">MERFADYALRALGVRLPEDYARFMDIHGKKLSDDPVRAQSWLQGLGSAHFVVGTTLAFRSRLPGFRLENVLIGYAGLKTIVINKVYEEIDEYFMLDTREGSVHAIDSFGAANRLAESFEEWIGPELLRAVLKEQYKSSLTVVIFDDEQKAEEARLKLLELRRGGFVELEDAVVVVRGQDGTVRHHQMHKLTRKGGIAGSITGLIVGSIFFSPVIGAVFGAVSGALSASLTDIGIDDRFVEDLSRKLKPGCSALFTLVRKADPERVREAFLGFGGKVLVNSVSKERETVLQEILDAAGEKTE</sequence>
<accession>A0LIB7</accession>
<keyword evidence="1" id="KW-0472">Membrane</keyword>
<organism evidence="2 3">
    <name type="scientific">Syntrophobacter fumaroxidans (strain DSM 10017 / MPOB)</name>
    <dbReference type="NCBI Taxonomy" id="335543"/>
    <lineage>
        <taxon>Bacteria</taxon>
        <taxon>Pseudomonadati</taxon>
        <taxon>Thermodesulfobacteriota</taxon>
        <taxon>Syntrophobacteria</taxon>
        <taxon>Syntrophobacterales</taxon>
        <taxon>Syntrophobacteraceae</taxon>
        <taxon>Syntrophobacter</taxon>
    </lineage>
</organism>
<dbReference type="KEGG" id="sfu:Sfum_1480"/>
<dbReference type="AlphaFoldDB" id="A0LIB7"/>
<dbReference type="HOGENOM" id="CLU_924165_0_0_7"/>
<protein>
    <submittedName>
        <fullName evidence="2">Membrane protein of uknown function UCP014873</fullName>
    </submittedName>
</protein>
<reference evidence="2 3" key="1">
    <citation type="submission" date="2006-10" db="EMBL/GenBank/DDBJ databases">
        <title>Complete sequence of Syntrophobacter fumaroxidans MPOB.</title>
        <authorList>
            <consortium name="US DOE Joint Genome Institute"/>
            <person name="Copeland A."/>
            <person name="Lucas S."/>
            <person name="Lapidus A."/>
            <person name="Barry K."/>
            <person name="Detter J.C."/>
            <person name="Glavina del Rio T."/>
            <person name="Hammon N."/>
            <person name="Israni S."/>
            <person name="Pitluck S."/>
            <person name="Goltsman E.G."/>
            <person name="Martinez M."/>
            <person name="Schmutz J."/>
            <person name="Larimer F."/>
            <person name="Land M."/>
            <person name="Hauser L."/>
            <person name="Kyrpides N."/>
            <person name="Kim E."/>
            <person name="Boone D.R."/>
            <person name="Brockman F."/>
            <person name="Culley D."/>
            <person name="Ferry J."/>
            <person name="Gunsalus R."/>
            <person name="McInerney M.J."/>
            <person name="Morrison M."/>
            <person name="Plugge C."/>
            <person name="Rohlin L."/>
            <person name="Scholten J."/>
            <person name="Sieber J."/>
            <person name="Stams A.J.M."/>
            <person name="Worm P."/>
            <person name="Henstra A.M."/>
            <person name="Richardson P."/>
        </authorList>
    </citation>
    <scope>NUCLEOTIDE SEQUENCE [LARGE SCALE GENOMIC DNA]</scope>
    <source>
        <strain evidence="3">DSM 10017 / MPOB</strain>
    </source>
</reference>
<dbReference type="EMBL" id="CP000478">
    <property type="protein sequence ID" value="ABK17169.1"/>
    <property type="molecule type" value="Genomic_DNA"/>
</dbReference>
<dbReference type="Pfam" id="PF06897">
    <property type="entry name" value="DUF1269"/>
    <property type="match status" value="1"/>
</dbReference>
<proteinExistence type="predicted"/>